<dbReference type="Proteomes" id="UP000603865">
    <property type="component" value="Unassembled WGS sequence"/>
</dbReference>
<organism evidence="6 7">
    <name type="scientific">Deinococcus ruber</name>
    <dbReference type="NCBI Taxonomy" id="1848197"/>
    <lineage>
        <taxon>Bacteria</taxon>
        <taxon>Thermotogati</taxon>
        <taxon>Deinococcota</taxon>
        <taxon>Deinococci</taxon>
        <taxon>Deinococcales</taxon>
        <taxon>Deinococcaceae</taxon>
        <taxon>Deinococcus</taxon>
    </lineage>
</organism>
<dbReference type="Pfam" id="PF13377">
    <property type="entry name" value="Peripla_BP_3"/>
    <property type="match status" value="1"/>
</dbReference>
<protein>
    <submittedName>
        <fullName evidence="6">LacI family transcriptional regulator</fullName>
    </submittedName>
</protein>
<name>A0A918C9U7_9DEIO</name>
<evidence type="ECO:0000313" key="7">
    <source>
        <dbReference type="Proteomes" id="UP000603865"/>
    </source>
</evidence>
<evidence type="ECO:0000256" key="3">
    <source>
        <dbReference type="ARBA" id="ARBA00023125"/>
    </source>
</evidence>
<dbReference type="InterPro" id="IPR046335">
    <property type="entry name" value="LacI/GalR-like_sensor"/>
</dbReference>
<dbReference type="SUPFAM" id="SSF53822">
    <property type="entry name" value="Periplasmic binding protein-like I"/>
    <property type="match status" value="1"/>
</dbReference>
<reference evidence="6" key="2">
    <citation type="submission" date="2020-09" db="EMBL/GenBank/DDBJ databases">
        <authorList>
            <person name="Sun Q."/>
            <person name="Ohkuma M."/>
        </authorList>
    </citation>
    <scope>NUCLEOTIDE SEQUENCE</scope>
    <source>
        <strain evidence="6">JCM 31311</strain>
    </source>
</reference>
<gene>
    <name evidence="6" type="ORF">GCM10008957_28230</name>
</gene>
<keyword evidence="4" id="KW-0804">Transcription</keyword>
<dbReference type="GO" id="GO:0000976">
    <property type="term" value="F:transcription cis-regulatory region binding"/>
    <property type="evidence" value="ECO:0007669"/>
    <property type="project" value="TreeGrafter"/>
</dbReference>
<dbReference type="PANTHER" id="PTHR30146:SF148">
    <property type="entry name" value="HTH-TYPE TRANSCRIPTIONAL REPRESSOR PURR-RELATED"/>
    <property type="match status" value="1"/>
</dbReference>
<dbReference type="PANTHER" id="PTHR30146">
    <property type="entry name" value="LACI-RELATED TRANSCRIPTIONAL REPRESSOR"/>
    <property type="match status" value="1"/>
</dbReference>
<dbReference type="SUPFAM" id="SSF47413">
    <property type="entry name" value="lambda repressor-like DNA-binding domains"/>
    <property type="match status" value="1"/>
</dbReference>
<dbReference type="AlphaFoldDB" id="A0A918C9U7"/>
<keyword evidence="1" id="KW-0678">Repressor</keyword>
<dbReference type="EMBL" id="BMQL01000016">
    <property type="protein sequence ID" value="GGR13750.1"/>
    <property type="molecule type" value="Genomic_DNA"/>
</dbReference>
<keyword evidence="3" id="KW-0238">DNA-binding</keyword>
<evidence type="ECO:0000259" key="5">
    <source>
        <dbReference type="PROSITE" id="PS50932"/>
    </source>
</evidence>
<keyword evidence="7" id="KW-1185">Reference proteome</keyword>
<comment type="caution">
    <text evidence="6">The sequence shown here is derived from an EMBL/GenBank/DDBJ whole genome shotgun (WGS) entry which is preliminary data.</text>
</comment>
<dbReference type="RefSeq" id="WP_189091160.1">
    <property type="nucleotide sequence ID" value="NZ_BMQL01000016.1"/>
</dbReference>
<keyword evidence="2" id="KW-0805">Transcription regulation</keyword>
<dbReference type="PROSITE" id="PS50932">
    <property type="entry name" value="HTH_LACI_2"/>
    <property type="match status" value="1"/>
</dbReference>
<dbReference type="Gene3D" id="1.10.260.40">
    <property type="entry name" value="lambda repressor-like DNA-binding domains"/>
    <property type="match status" value="1"/>
</dbReference>
<dbReference type="InterPro" id="IPR000843">
    <property type="entry name" value="HTH_LacI"/>
</dbReference>
<accession>A0A918C9U7</accession>
<dbReference type="GO" id="GO:0003700">
    <property type="term" value="F:DNA-binding transcription factor activity"/>
    <property type="evidence" value="ECO:0007669"/>
    <property type="project" value="TreeGrafter"/>
</dbReference>
<dbReference type="CDD" id="cd01392">
    <property type="entry name" value="HTH_LacI"/>
    <property type="match status" value="1"/>
</dbReference>
<dbReference type="SMART" id="SM00354">
    <property type="entry name" value="HTH_LACI"/>
    <property type="match status" value="1"/>
</dbReference>
<dbReference type="InterPro" id="IPR010982">
    <property type="entry name" value="Lambda_DNA-bd_dom_sf"/>
</dbReference>
<dbReference type="Pfam" id="PF00356">
    <property type="entry name" value="LacI"/>
    <property type="match status" value="1"/>
</dbReference>
<evidence type="ECO:0000313" key="6">
    <source>
        <dbReference type="EMBL" id="GGR13750.1"/>
    </source>
</evidence>
<dbReference type="CDD" id="cd06290">
    <property type="entry name" value="PBP1_LacI-like"/>
    <property type="match status" value="1"/>
</dbReference>
<reference evidence="6" key="1">
    <citation type="journal article" date="2014" name="Int. J. Syst. Evol. Microbiol.">
        <title>Complete genome sequence of Corynebacterium casei LMG S-19264T (=DSM 44701T), isolated from a smear-ripened cheese.</title>
        <authorList>
            <consortium name="US DOE Joint Genome Institute (JGI-PGF)"/>
            <person name="Walter F."/>
            <person name="Albersmeier A."/>
            <person name="Kalinowski J."/>
            <person name="Ruckert C."/>
        </authorList>
    </citation>
    <scope>NUCLEOTIDE SEQUENCE</scope>
    <source>
        <strain evidence="6">JCM 31311</strain>
    </source>
</reference>
<proteinExistence type="predicted"/>
<feature type="domain" description="HTH lacI-type" evidence="5">
    <location>
        <begin position="5"/>
        <end position="59"/>
    </location>
</feature>
<dbReference type="Gene3D" id="3.40.50.2300">
    <property type="match status" value="2"/>
</dbReference>
<dbReference type="PROSITE" id="PS00356">
    <property type="entry name" value="HTH_LACI_1"/>
    <property type="match status" value="1"/>
</dbReference>
<dbReference type="InterPro" id="IPR028082">
    <property type="entry name" value="Peripla_BP_I"/>
</dbReference>
<evidence type="ECO:0000256" key="4">
    <source>
        <dbReference type="ARBA" id="ARBA00023163"/>
    </source>
</evidence>
<evidence type="ECO:0000256" key="1">
    <source>
        <dbReference type="ARBA" id="ARBA00022491"/>
    </source>
</evidence>
<evidence type="ECO:0000256" key="2">
    <source>
        <dbReference type="ARBA" id="ARBA00023015"/>
    </source>
</evidence>
<sequence length="344" mass="37381">MTTNITLDEVARAAGVSVSTASRVISGAVRVAPNKREAVLQAVRDLGYRTNLIARGLASGRSMSVGILTQDISSPYYGEVLRGIEEGLEGSGYSPLFVSGHWRVEEEASALDTLLGRPVDAMIILGGHTPDERLIQIAERLPLMAVGRNIRGLEDTCLRVDNVQGACSVVQHLLELGHHRIAYIGGPTSHRDASDRLQGYRQALEDAGLDFDEGLVIEGDFMEASGLLAVESLLLRGTSFTAIMAANDQMAYGARLGLFRRGIRVPEDMSLVGFDDLPNSTFTTPPLTTVRQPTYEMGLAAAQAMLKMLAREPVEAQHFHAELKIRESTARLGRTMRGRRSVRV</sequence>